<evidence type="ECO:0000313" key="4">
    <source>
        <dbReference type="Proteomes" id="UP000664521"/>
    </source>
</evidence>
<dbReference type="PANTHER" id="PTHR43130:SF7">
    <property type="entry name" value="DJ-1_PFPI DOMAIN-CONTAINING PROTEIN"/>
    <property type="match status" value="1"/>
</dbReference>
<feature type="domain" description="DJ-1/PfpI" evidence="2">
    <location>
        <begin position="52"/>
        <end position="190"/>
    </location>
</feature>
<accession>A0A8H3G2A4</accession>
<dbReference type="PANTHER" id="PTHR43130">
    <property type="entry name" value="ARAC-FAMILY TRANSCRIPTIONAL REGULATOR"/>
    <property type="match status" value="1"/>
</dbReference>
<comment type="caution">
    <text evidence="3">The sequence shown here is derived from an EMBL/GenBank/DDBJ whole genome shotgun (WGS) entry which is preliminary data.</text>
</comment>
<keyword evidence="1" id="KW-0732">Signal</keyword>
<reference evidence="3" key="1">
    <citation type="submission" date="2021-03" db="EMBL/GenBank/DDBJ databases">
        <authorList>
            <person name="Tagirdzhanova G."/>
        </authorList>
    </citation>
    <scope>NUCLEOTIDE SEQUENCE</scope>
</reference>
<organism evidence="3 4">
    <name type="scientific">Heterodermia speciosa</name>
    <dbReference type="NCBI Taxonomy" id="116794"/>
    <lineage>
        <taxon>Eukaryota</taxon>
        <taxon>Fungi</taxon>
        <taxon>Dikarya</taxon>
        <taxon>Ascomycota</taxon>
        <taxon>Pezizomycotina</taxon>
        <taxon>Lecanoromycetes</taxon>
        <taxon>OSLEUM clade</taxon>
        <taxon>Lecanoromycetidae</taxon>
        <taxon>Caliciales</taxon>
        <taxon>Physciaceae</taxon>
        <taxon>Heterodermia</taxon>
    </lineage>
</organism>
<evidence type="ECO:0000256" key="1">
    <source>
        <dbReference type="SAM" id="SignalP"/>
    </source>
</evidence>
<dbReference type="InterPro" id="IPR002818">
    <property type="entry name" value="DJ-1/PfpI"/>
</dbReference>
<evidence type="ECO:0000259" key="2">
    <source>
        <dbReference type="Pfam" id="PF01965"/>
    </source>
</evidence>
<keyword evidence="4" id="KW-1185">Reference proteome</keyword>
<evidence type="ECO:0000313" key="3">
    <source>
        <dbReference type="EMBL" id="CAF9934936.1"/>
    </source>
</evidence>
<dbReference type="Proteomes" id="UP000664521">
    <property type="component" value="Unassembled WGS sequence"/>
</dbReference>
<sequence>MTASPIRIGVLLLAPIQLLDVASIDLFGMLTKDYLEACRLPLALINGALPVEITYISEGGAGTIAESTASAGLRVSAGLADATSAPENLDILFVPGPDPGMIPSEGAQTFLRSHMENKTTILSVCTGIFPLAHAGIVKGKQATGPRPLLPELEKKFPETQWKDRRWVHDGHVWTSAGITNGMDMVAAYIRETWPGPTAEAVLAMAGVGDRRAEYDSGQARENLWWLWQILRAWYRGPSK</sequence>
<dbReference type="Pfam" id="PF01965">
    <property type="entry name" value="DJ-1_PfpI"/>
    <property type="match status" value="1"/>
</dbReference>
<dbReference type="Gene3D" id="3.40.50.880">
    <property type="match status" value="1"/>
</dbReference>
<dbReference type="EMBL" id="CAJPDS010000078">
    <property type="protein sequence ID" value="CAF9934936.1"/>
    <property type="molecule type" value="Genomic_DNA"/>
</dbReference>
<dbReference type="InterPro" id="IPR052158">
    <property type="entry name" value="INH-QAR"/>
</dbReference>
<protein>
    <recommendedName>
        <fullName evidence="2">DJ-1/PfpI domain-containing protein</fullName>
    </recommendedName>
</protein>
<feature type="signal peptide" evidence="1">
    <location>
        <begin position="1"/>
        <end position="21"/>
    </location>
</feature>
<dbReference type="AlphaFoldDB" id="A0A8H3G2A4"/>
<dbReference type="InterPro" id="IPR029062">
    <property type="entry name" value="Class_I_gatase-like"/>
</dbReference>
<dbReference type="OrthoDB" id="543156at2759"/>
<dbReference type="SUPFAM" id="SSF52317">
    <property type="entry name" value="Class I glutamine amidotransferase-like"/>
    <property type="match status" value="1"/>
</dbReference>
<feature type="chain" id="PRO_5034247180" description="DJ-1/PfpI domain-containing protein" evidence="1">
    <location>
        <begin position="22"/>
        <end position="239"/>
    </location>
</feature>
<name>A0A8H3G2A4_9LECA</name>
<gene>
    <name evidence="3" type="ORF">HETSPECPRED_009416</name>
</gene>
<proteinExistence type="predicted"/>